<dbReference type="EMBL" id="CASHTH010003371">
    <property type="protein sequence ID" value="CAI8043999.1"/>
    <property type="molecule type" value="Genomic_DNA"/>
</dbReference>
<comment type="caution">
    <text evidence="2">The sequence shown here is derived from an EMBL/GenBank/DDBJ whole genome shotgun (WGS) entry which is preliminary data.</text>
</comment>
<organism evidence="2 3">
    <name type="scientific">Geodia barretti</name>
    <name type="common">Barrett's horny sponge</name>
    <dbReference type="NCBI Taxonomy" id="519541"/>
    <lineage>
        <taxon>Eukaryota</taxon>
        <taxon>Metazoa</taxon>
        <taxon>Porifera</taxon>
        <taxon>Demospongiae</taxon>
        <taxon>Heteroscleromorpha</taxon>
        <taxon>Tetractinellida</taxon>
        <taxon>Astrophorina</taxon>
        <taxon>Geodiidae</taxon>
        <taxon>Geodia</taxon>
    </lineage>
</organism>
<name>A0AA35TA12_GEOBA</name>
<dbReference type="Proteomes" id="UP001174909">
    <property type="component" value="Unassembled WGS sequence"/>
</dbReference>
<feature type="region of interest" description="Disordered" evidence="1">
    <location>
        <begin position="209"/>
        <end position="242"/>
    </location>
</feature>
<feature type="compositionally biased region" description="Basic residues" evidence="1">
    <location>
        <begin position="84"/>
        <end position="101"/>
    </location>
</feature>
<reference evidence="2" key="1">
    <citation type="submission" date="2023-03" db="EMBL/GenBank/DDBJ databases">
        <authorList>
            <person name="Steffen K."/>
            <person name="Cardenas P."/>
        </authorList>
    </citation>
    <scope>NUCLEOTIDE SEQUENCE</scope>
</reference>
<accession>A0AA35TA12</accession>
<dbReference type="AlphaFoldDB" id="A0AA35TA12"/>
<feature type="compositionally biased region" description="Polar residues" evidence="1">
    <location>
        <begin position="217"/>
        <end position="239"/>
    </location>
</feature>
<feature type="compositionally biased region" description="Basic and acidic residues" evidence="1">
    <location>
        <begin position="133"/>
        <end position="143"/>
    </location>
</feature>
<proteinExistence type="predicted"/>
<feature type="region of interest" description="Disordered" evidence="1">
    <location>
        <begin position="127"/>
        <end position="180"/>
    </location>
</feature>
<protein>
    <submittedName>
        <fullName evidence="2">Uncharacterized protein</fullName>
    </submittedName>
</protein>
<evidence type="ECO:0000256" key="1">
    <source>
        <dbReference type="SAM" id="MobiDB-lite"/>
    </source>
</evidence>
<sequence length="609" mass="66727">MQGVYLDGCHSTIFLLGSGALTTSPGWTQQCLDSYLRSCRRCRSGLANHHLAVVADPSHPLLASGQVQVGVWSPIRQLVSRTPRPARRRWDRGKGKGRKTRPTQPSPPLVDVHLDYSQLEILISSLDTTGGQGHHDTLRDVGSEKSVAPQNTAPQGTPVARGNVPQDTTPEDTVPQNTVPQGTVLQDSVLQAILPRDTAPQGGVTLESGREEKMEHQSTQLQHTACTTSDSLTIGSENTAPHGIAPLIERDQLPHSVGSQSTQPKDAPSQDPAAKLHRDSELGDGEMPGSILLATEIEHKAEGQSRVMYCVCRGMDVVAGQLHTLLDYPPWTPGAIDAISPIEVFVHWFRTENSITDVHWLVGEEQVPCPSSLPSLTGALLRLRLWHNVELQIVASCRGRGESSEEWHEVAKARVVSADQWTHGLEDIWRGSLHFTEQRTAMKQASRETLVFHGFSLALRPRNLLPSDGSDVSPTLLPDDDITAPRNDIVTSASRVLRDVGLPETGATPTHLEVVQLVDVSTIPLFLFSPFTCTLIPKAGSQYIDSTSGRAVNLFAIEITRTLLYCFQSSSERKSVQTYTHVQTTMVALQSDWSIRNELTLLWCCMHIL</sequence>
<evidence type="ECO:0000313" key="2">
    <source>
        <dbReference type="EMBL" id="CAI8043999.1"/>
    </source>
</evidence>
<gene>
    <name evidence="2" type="ORF">GBAR_LOCUS24421</name>
</gene>
<feature type="region of interest" description="Disordered" evidence="1">
    <location>
        <begin position="80"/>
        <end position="110"/>
    </location>
</feature>
<keyword evidence="3" id="KW-1185">Reference proteome</keyword>
<evidence type="ECO:0000313" key="3">
    <source>
        <dbReference type="Proteomes" id="UP001174909"/>
    </source>
</evidence>
<feature type="region of interest" description="Disordered" evidence="1">
    <location>
        <begin position="255"/>
        <end position="287"/>
    </location>
</feature>